<reference evidence="2" key="3">
    <citation type="submission" date="2015-02" db="UniProtKB">
        <authorList>
            <consortium name="EnsemblProtists"/>
        </authorList>
    </citation>
    <scope>IDENTIFICATION</scope>
    <source>
        <strain evidence="2">DAOM BR144</strain>
    </source>
</reference>
<dbReference type="PANTHER" id="PTHR22893">
    <property type="entry name" value="NADH OXIDOREDUCTASE-RELATED"/>
    <property type="match status" value="1"/>
</dbReference>
<keyword evidence="3" id="KW-1185">Reference proteome</keyword>
<dbReference type="AlphaFoldDB" id="K3WR13"/>
<evidence type="ECO:0000313" key="2">
    <source>
        <dbReference type="EnsemblProtists" id="PYU1_T007407"/>
    </source>
</evidence>
<evidence type="ECO:0000259" key="1">
    <source>
        <dbReference type="Pfam" id="PF00724"/>
    </source>
</evidence>
<dbReference type="InParanoid" id="K3WR13"/>
<proteinExistence type="predicted"/>
<reference evidence="3" key="1">
    <citation type="journal article" date="2010" name="Genome Biol.">
        <title>Genome sequence of the necrotrophic plant pathogen Pythium ultimum reveals original pathogenicity mechanisms and effector repertoire.</title>
        <authorList>
            <person name="Levesque C.A."/>
            <person name="Brouwer H."/>
            <person name="Cano L."/>
            <person name="Hamilton J.P."/>
            <person name="Holt C."/>
            <person name="Huitema E."/>
            <person name="Raffaele S."/>
            <person name="Robideau G.P."/>
            <person name="Thines M."/>
            <person name="Win J."/>
            <person name="Zerillo M.M."/>
            <person name="Beakes G.W."/>
            <person name="Boore J.L."/>
            <person name="Busam D."/>
            <person name="Dumas B."/>
            <person name="Ferriera S."/>
            <person name="Fuerstenberg S.I."/>
            <person name="Gachon C.M."/>
            <person name="Gaulin E."/>
            <person name="Govers F."/>
            <person name="Grenville-Briggs L."/>
            <person name="Horner N."/>
            <person name="Hostetler J."/>
            <person name="Jiang R.H."/>
            <person name="Johnson J."/>
            <person name="Krajaejun T."/>
            <person name="Lin H."/>
            <person name="Meijer H.J."/>
            <person name="Moore B."/>
            <person name="Morris P."/>
            <person name="Phuntmart V."/>
            <person name="Puiu D."/>
            <person name="Shetty J."/>
            <person name="Stajich J.E."/>
            <person name="Tripathy S."/>
            <person name="Wawra S."/>
            <person name="van West P."/>
            <person name="Whitty B.R."/>
            <person name="Coutinho P.M."/>
            <person name="Henrissat B."/>
            <person name="Martin F."/>
            <person name="Thomas P.D."/>
            <person name="Tyler B.M."/>
            <person name="De Vries R.P."/>
            <person name="Kamoun S."/>
            <person name="Yandell M."/>
            <person name="Tisserat N."/>
            <person name="Buell C.R."/>
        </authorList>
    </citation>
    <scope>NUCLEOTIDE SEQUENCE</scope>
    <source>
        <strain evidence="3">DAOM:BR144</strain>
    </source>
</reference>
<dbReference type="InterPro" id="IPR013785">
    <property type="entry name" value="Aldolase_TIM"/>
</dbReference>
<accession>K3WR13</accession>
<dbReference type="VEuPathDB" id="FungiDB:PYU1_G007391"/>
<dbReference type="EMBL" id="GL376629">
    <property type="status" value="NOT_ANNOTATED_CDS"/>
    <property type="molecule type" value="Genomic_DNA"/>
</dbReference>
<dbReference type="Pfam" id="PF00724">
    <property type="entry name" value="Oxidored_FMN"/>
    <property type="match status" value="1"/>
</dbReference>
<dbReference type="HOGENOM" id="CLU_012153_8_3_1"/>
<dbReference type="eggNOG" id="KOG0134">
    <property type="taxonomic scope" value="Eukaryota"/>
</dbReference>
<dbReference type="InterPro" id="IPR045247">
    <property type="entry name" value="Oye-like"/>
</dbReference>
<sequence length="107" mass="11916">MATSVKDYKLFTPLVLAEGLTLKNRVVFSPLTRARSNIDTRTPNEGTAKYYEQRAGAGLIVTEGVAISPQAFGWYGSPSLYTDEHATAWRNVVDRVYKCNGKIFLQL</sequence>
<reference evidence="3" key="2">
    <citation type="submission" date="2010-04" db="EMBL/GenBank/DDBJ databases">
        <authorList>
            <person name="Buell R."/>
            <person name="Hamilton J."/>
            <person name="Hostetler J."/>
        </authorList>
    </citation>
    <scope>NUCLEOTIDE SEQUENCE [LARGE SCALE GENOMIC DNA]</scope>
    <source>
        <strain evidence="3">DAOM:BR144</strain>
    </source>
</reference>
<dbReference type="SUPFAM" id="SSF51395">
    <property type="entry name" value="FMN-linked oxidoreductases"/>
    <property type="match status" value="1"/>
</dbReference>
<organism evidence="2 3">
    <name type="scientific">Globisporangium ultimum (strain ATCC 200006 / CBS 805.95 / DAOM BR144)</name>
    <name type="common">Pythium ultimum</name>
    <dbReference type="NCBI Taxonomy" id="431595"/>
    <lineage>
        <taxon>Eukaryota</taxon>
        <taxon>Sar</taxon>
        <taxon>Stramenopiles</taxon>
        <taxon>Oomycota</taxon>
        <taxon>Peronosporomycetes</taxon>
        <taxon>Pythiales</taxon>
        <taxon>Pythiaceae</taxon>
        <taxon>Globisporangium</taxon>
    </lineage>
</organism>
<feature type="domain" description="NADH:flavin oxidoreductase/NADH oxidase N-terminal" evidence="1">
    <location>
        <begin position="9"/>
        <end position="107"/>
    </location>
</feature>
<name>K3WR13_GLOUD</name>
<dbReference type="InterPro" id="IPR001155">
    <property type="entry name" value="OxRdtase_FMN_N"/>
</dbReference>
<dbReference type="Proteomes" id="UP000019132">
    <property type="component" value="Unassembled WGS sequence"/>
</dbReference>
<dbReference type="Gene3D" id="3.20.20.70">
    <property type="entry name" value="Aldolase class I"/>
    <property type="match status" value="1"/>
</dbReference>
<dbReference type="PANTHER" id="PTHR22893:SF91">
    <property type="entry name" value="NADPH DEHYDROGENASE 2-RELATED"/>
    <property type="match status" value="1"/>
</dbReference>
<dbReference type="GO" id="GO:0016491">
    <property type="term" value="F:oxidoreductase activity"/>
    <property type="evidence" value="ECO:0007669"/>
    <property type="project" value="InterPro"/>
</dbReference>
<dbReference type="EnsemblProtists" id="PYU1_T007407">
    <property type="protein sequence ID" value="PYU1_T007407"/>
    <property type="gene ID" value="PYU1_G007391"/>
</dbReference>
<dbReference type="GO" id="GO:0010181">
    <property type="term" value="F:FMN binding"/>
    <property type="evidence" value="ECO:0007669"/>
    <property type="project" value="InterPro"/>
</dbReference>
<evidence type="ECO:0000313" key="3">
    <source>
        <dbReference type="Proteomes" id="UP000019132"/>
    </source>
</evidence>
<dbReference type="STRING" id="431595.K3WR13"/>
<protein>
    <recommendedName>
        <fullName evidence="1">NADH:flavin oxidoreductase/NADH oxidase N-terminal domain-containing protein</fullName>
    </recommendedName>
</protein>